<dbReference type="AlphaFoldDB" id="U5BJB8"/>
<evidence type="ECO:0000313" key="1">
    <source>
        <dbReference type="EMBL" id="ERM80525.1"/>
    </source>
</evidence>
<evidence type="ECO:0000313" key="2">
    <source>
        <dbReference type="Proteomes" id="UP000016843"/>
    </source>
</evidence>
<reference evidence="1 2" key="1">
    <citation type="journal article" date="2013" name="Genome Announc.">
        <title>Draft Genome Sequence of the Psychrophilic and Alkaliphilic Rhodonellum psychrophilum Strain GCM71T.</title>
        <authorList>
            <person name="Hauptmann A.L."/>
            <person name="Glaring M.A."/>
            <person name="Hallin P.F."/>
            <person name="Prieme A."/>
            <person name="Stougaard P."/>
        </authorList>
    </citation>
    <scope>NUCLEOTIDE SEQUENCE [LARGE SCALE GENOMIC DNA]</scope>
    <source>
        <strain evidence="1 2">GCM71</strain>
    </source>
</reference>
<organism evidence="1 2">
    <name type="scientific">Rhodonellum psychrophilum GCM71 = DSM 17998</name>
    <dbReference type="NCBI Taxonomy" id="1123057"/>
    <lineage>
        <taxon>Bacteria</taxon>
        <taxon>Pseudomonadati</taxon>
        <taxon>Bacteroidota</taxon>
        <taxon>Cytophagia</taxon>
        <taxon>Cytophagales</taxon>
        <taxon>Cytophagaceae</taxon>
        <taxon>Rhodonellum</taxon>
    </lineage>
</organism>
<dbReference type="EMBL" id="AWXR01000093">
    <property type="protein sequence ID" value="ERM80525.1"/>
    <property type="molecule type" value="Genomic_DNA"/>
</dbReference>
<accession>U5BJB8</accession>
<gene>
    <name evidence="1" type="ORF">P872_13255</name>
</gene>
<dbReference type="Proteomes" id="UP000016843">
    <property type="component" value="Unassembled WGS sequence"/>
</dbReference>
<keyword evidence="2" id="KW-1185">Reference proteome</keyword>
<protein>
    <submittedName>
        <fullName evidence="1">Uncharacterized protein</fullName>
    </submittedName>
</protein>
<proteinExistence type="predicted"/>
<name>U5BJB8_9BACT</name>
<comment type="caution">
    <text evidence="1">The sequence shown here is derived from an EMBL/GenBank/DDBJ whole genome shotgun (WGS) entry which is preliminary data.</text>
</comment>
<sequence length="39" mass="4495">MEPTFYLVSNEKVNTDACPFLDSIRLSFFGEVKKHNLGF</sequence>